<dbReference type="PANTHER" id="PTHR43179:SF12">
    <property type="entry name" value="GALACTOFURANOSYLTRANSFERASE GLFT2"/>
    <property type="match status" value="1"/>
</dbReference>
<feature type="compositionally biased region" description="Basic and acidic residues" evidence="4">
    <location>
        <begin position="303"/>
        <end position="312"/>
    </location>
</feature>
<feature type="domain" description="Glycosyltransferase 2-like" evidence="5">
    <location>
        <begin position="37"/>
        <end position="153"/>
    </location>
</feature>
<dbReference type="InterPro" id="IPR029044">
    <property type="entry name" value="Nucleotide-diphossugar_trans"/>
</dbReference>
<name>A0A9D9EEZ7_9BACT</name>
<evidence type="ECO:0000259" key="5">
    <source>
        <dbReference type="Pfam" id="PF00535"/>
    </source>
</evidence>
<comment type="similarity">
    <text evidence="1">Belongs to the glycosyltransferase 2 family.</text>
</comment>
<dbReference type="Pfam" id="PF00535">
    <property type="entry name" value="Glycos_transf_2"/>
    <property type="match status" value="1"/>
</dbReference>
<keyword evidence="2" id="KW-0328">Glycosyltransferase</keyword>
<evidence type="ECO:0000256" key="3">
    <source>
        <dbReference type="ARBA" id="ARBA00022679"/>
    </source>
</evidence>
<dbReference type="Proteomes" id="UP000823619">
    <property type="component" value="Unassembled WGS sequence"/>
</dbReference>
<dbReference type="AlphaFoldDB" id="A0A9D9EEZ7"/>
<dbReference type="GO" id="GO:0016757">
    <property type="term" value="F:glycosyltransferase activity"/>
    <property type="evidence" value="ECO:0007669"/>
    <property type="project" value="UniProtKB-KW"/>
</dbReference>
<organism evidence="6 7">
    <name type="scientific">Candidatus Cryptobacteroides merdavium</name>
    <dbReference type="NCBI Taxonomy" id="2840769"/>
    <lineage>
        <taxon>Bacteria</taxon>
        <taxon>Pseudomonadati</taxon>
        <taxon>Bacteroidota</taxon>
        <taxon>Bacteroidia</taxon>
        <taxon>Bacteroidales</taxon>
        <taxon>Candidatus Cryptobacteroides</taxon>
    </lineage>
</organism>
<protein>
    <submittedName>
        <fullName evidence="6">Glycosyltransferase family 2 protein</fullName>
    </submittedName>
</protein>
<keyword evidence="3" id="KW-0808">Transferase</keyword>
<accession>A0A9D9EEZ7</accession>
<reference evidence="6" key="1">
    <citation type="submission" date="2020-10" db="EMBL/GenBank/DDBJ databases">
        <authorList>
            <person name="Gilroy R."/>
        </authorList>
    </citation>
    <scope>NUCLEOTIDE SEQUENCE</scope>
    <source>
        <strain evidence="6">D5-748</strain>
    </source>
</reference>
<dbReference type="SUPFAM" id="SSF53448">
    <property type="entry name" value="Nucleotide-diphospho-sugar transferases"/>
    <property type="match status" value="1"/>
</dbReference>
<dbReference type="InterPro" id="IPR001173">
    <property type="entry name" value="Glyco_trans_2-like"/>
</dbReference>
<reference evidence="6" key="2">
    <citation type="journal article" date="2021" name="PeerJ">
        <title>Extensive microbial diversity within the chicken gut microbiome revealed by metagenomics and culture.</title>
        <authorList>
            <person name="Gilroy R."/>
            <person name="Ravi A."/>
            <person name="Getino M."/>
            <person name="Pursley I."/>
            <person name="Horton D.L."/>
            <person name="Alikhan N.F."/>
            <person name="Baker D."/>
            <person name="Gharbi K."/>
            <person name="Hall N."/>
            <person name="Watson M."/>
            <person name="Adriaenssens E.M."/>
            <person name="Foster-Nyarko E."/>
            <person name="Jarju S."/>
            <person name="Secka A."/>
            <person name="Antonio M."/>
            <person name="Oren A."/>
            <person name="Chaudhuri R.R."/>
            <person name="La Ragione R."/>
            <person name="Hildebrand F."/>
            <person name="Pallen M.J."/>
        </authorList>
    </citation>
    <scope>NUCLEOTIDE SEQUENCE</scope>
    <source>
        <strain evidence="6">D5-748</strain>
    </source>
</reference>
<evidence type="ECO:0000313" key="6">
    <source>
        <dbReference type="EMBL" id="MBO8446032.1"/>
    </source>
</evidence>
<feature type="region of interest" description="Disordered" evidence="4">
    <location>
        <begin position="301"/>
        <end position="322"/>
    </location>
</feature>
<proteinExistence type="inferred from homology"/>
<sequence>MEKTSDISRRPAINDAKITVRGIAVLILNWNGKGFLEKFLPALLHSVEHFNGQNVKTSAEVIVADNASTDGSMEMMAEKFPVVKTIVLDRNYGFTGGYNKAFEKIESEYFLLINSDIEVPEDWLTPLFRWMERHPDCGACSPKLHSWQEKDMFEYAGAAGGLLDRFGYPFCRGRVMKKLEKDEGQYDTPANVFWATGACLMIRSSLYLKLGGLDGRFFAHMEEIDLCWRAQLNGWKITVVPQSTVWHIGGGTLPQDSPWKLFLNFRNNLLMLDNNLARTCAIESLAGKGFAAYADDEATEATGRADRGKEADATINNGRPGTEIPDITRLSRKAARKARRTIFTRMLLDGCSAMAYLLSFHPRYFLSVLKAHNEFRRLRKGISADEVRKYLESLSIIPAGSRTVQAAGSRPRHIEIRGLHKRWIIPEALFKTKND</sequence>
<evidence type="ECO:0000256" key="1">
    <source>
        <dbReference type="ARBA" id="ARBA00006739"/>
    </source>
</evidence>
<gene>
    <name evidence="6" type="ORF">IAC23_10150</name>
</gene>
<evidence type="ECO:0000313" key="7">
    <source>
        <dbReference type="Proteomes" id="UP000823619"/>
    </source>
</evidence>
<comment type="caution">
    <text evidence="6">The sequence shown here is derived from an EMBL/GenBank/DDBJ whole genome shotgun (WGS) entry which is preliminary data.</text>
</comment>
<dbReference type="PANTHER" id="PTHR43179">
    <property type="entry name" value="RHAMNOSYLTRANSFERASE WBBL"/>
    <property type="match status" value="1"/>
</dbReference>
<dbReference type="Gene3D" id="3.90.550.10">
    <property type="entry name" value="Spore Coat Polysaccharide Biosynthesis Protein SpsA, Chain A"/>
    <property type="match status" value="1"/>
</dbReference>
<dbReference type="CDD" id="cd04186">
    <property type="entry name" value="GT_2_like_c"/>
    <property type="match status" value="1"/>
</dbReference>
<evidence type="ECO:0000256" key="4">
    <source>
        <dbReference type="SAM" id="MobiDB-lite"/>
    </source>
</evidence>
<evidence type="ECO:0000256" key="2">
    <source>
        <dbReference type="ARBA" id="ARBA00022676"/>
    </source>
</evidence>
<dbReference type="EMBL" id="JADIMO010000133">
    <property type="protein sequence ID" value="MBO8446032.1"/>
    <property type="molecule type" value="Genomic_DNA"/>
</dbReference>